<dbReference type="EMBL" id="CAJVPZ010044938">
    <property type="protein sequence ID" value="CAG8768407.1"/>
    <property type="molecule type" value="Genomic_DNA"/>
</dbReference>
<dbReference type="OrthoDB" id="10264910at2759"/>
<sequence length="218" mass="24795">YPPKLDISKDDGAAGLNAIIIEESSNFTLASSYAKVDQQPEGGALPLEESVQKVNSEERLKTLPEKLVEIKNMDEHSVSEVMPDNVETEETFMDDFMDQTPVPSTSQEQDVLNQTFTYRDIQSASVALSEFEILFSKCVFYLSREVPKYSLEFIIRSFGGQVGWDDTVGVGSPFKEDDERITHHIIDRPIIKNLFLSRVYVQPPRELKRDNEVVKEKK</sequence>
<protein>
    <submittedName>
        <fullName evidence="2">16682_t:CDS:1</fullName>
    </submittedName>
</protein>
<dbReference type="InterPro" id="IPR010613">
    <property type="entry name" value="PES"/>
</dbReference>
<proteinExistence type="predicted"/>
<keyword evidence="3" id="KW-1185">Reference proteome</keyword>
<accession>A0A9N9NVP8</accession>
<dbReference type="Gene3D" id="3.40.50.10190">
    <property type="entry name" value="BRCT domain"/>
    <property type="match status" value="1"/>
</dbReference>
<name>A0A9N9NVP8_9GLOM</name>
<dbReference type="GO" id="GO:0000463">
    <property type="term" value="P:maturation of LSU-rRNA from tricistronic rRNA transcript (SSU-rRNA, 5.8S rRNA, LSU-rRNA)"/>
    <property type="evidence" value="ECO:0007669"/>
    <property type="project" value="TreeGrafter"/>
</dbReference>
<evidence type="ECO:0000313" key="2">
    <source>
        <dbReference type="EMBL" id="CAG8768407.1"/>
    </source>
</evidence>
<dbReference type="InterPro" id="IPR036420">
    <property type="entry name" value="BRCT_dom_sf"/>
</dbReference>
<gene>
    <name evidence="2" type="ORF">RFULGI_LOCUS14873</name>
</gene>
<feature type="non-terminal residue" evidence="2">
    <location>
        <position position="1"/>
    </location>
</feature>
<comment type="subcellular location">
    <subcellularLocation>
        <location evidence="1">Nucleus</location>
    </subcellularLocation>
</comment>
<dbReference type="AlphaFoldDB" id="A0A9N9NVP8"/>
<evidence type="ECO:0000313" key="3">
    <source>
        <dbReference type="Proteomes" id="UP000789396"/>
    </source>
</evidence>
<reference evidence="2" key="1">
    <citation type="submission" date="2021-06" db="EMBL/GenBank/DDBJ databases">
        <authorList>
            <person name="Kallberg Y."/>
            <person name="Tangrot J."/>
            <person name="Rosling A."/>
        </authorList>
    </citation>
    <scope>NUCLEOTIDE SEQUENCE</scope>
    <source>
        <strain evidence="2">IN212</strain>
    </source>
</reference>
<dbReference type="SUPFAM" id="SSF52113">
    <property type="entry name" value="BRCT domain"/>
    <property type="match status" value="1"/>
</dbReference>
<dbReference type="Proteomes" id="UP000789396">
    <property type="component" value="Unassembled WGS sequence"/>
</dbReference>
<dbReference type="PANTHER" id="PTHR12221">
    <property type="entry name" value="PESCADILLO - RELATED"/>
    <property type="match status" value="1"/>
</dbReference>
<comment type="caution">
    <text evidence="2">The sequence shown here is derived from an EMBL/GenBank/DDBJ whole genome shotgun (WGS) entry which is preliminary data.</text>
</comment>
<dbReference type="GO" id="GO:0070545">
    <property type="term" value="C:PeBoW complex"/>
    <property type="evidence" value="ECO:0007669"/>
    <property type="project" value="TreeGrafter"/>
</dbReference>
<dbReference type="CDD" id="cd17709">
    <property type="entry name" value="BRCT_pescadillo_like"/>
    <property type="match status" value="1"/>
</dbReference>
<dbReference type="GO" id="GO:0003723">
    <property type="term" value="F:RNA binding"/>
    <property type="evidence" value="ECO:0007669"/>
    <property type="project" value="TreeGrafter"/>
</dbReference>
<organism evidence="2 3">
    <name type="scientific">Racocetra fulgida</name>
    <dbReference type="NCBI Taxonomy" id="60492"/>
    <lineage>
        <taxon>Eukaryota</taxon>
        <taxon>Fungi</taxon>
        <taxon>Fungi incertae sedis</taxon>
        <taxon>Mucoromycota</taxon>
        <taxon>Glomeromycotina</taxon>
        <taxon>Glomeromycetes</taxon>
        <taxon>Diversisporales</taxon>
        <taxon>Gigasporaceae</taxon>
        <taxon>Racocetra</taxon>
    </lineage>
</organism>
<dbReference type="PANTHER" id="PTHR12221:SF6">
    <property type="entry name" value="PESCADILLO HOMOLOG"/>
    <property type="match status" value="1"/>
</dbReference>
<evidence type="ECO:0000256" key="1">
    <source>
        <dbReference type="ARBA" id="ARBA00004123"/>
    </source>
</evidence>